<name>A0A383E5U9_9ZZZZ</name>
<evidence type="ECO:0000313" key="1">
    <source>
        <dbReference type="EMBL" id="SVE52207.1"/>
    </source>
</evidence>
<accession>A0A383E5U9</accession>
<gene>
    <name evidence="1" type="ORF">METZ01_LOCUS505061</name>
</gene>
<dbReference type="EMBL" id="UINC01223140">
    <property type="protein sequence ID" value="SVE52207.1"/>
    <property type="molecule type" value="Genomic_DNA"/>
</dbReference>
<protein>
    <submittedName>
        <fullName evidence="1">Uncharacterized protein</fullName>
    </submittedName>
</protein>
<dbReference type="AlphaFoldDB" id="A0A383E5U9"/>
<feature type="non-terminal residue" evidence="1">
    <location>
        <position position="41"/>
    </location>
</feature>
<reference evidence="1" key="1">
    <citation type="submission" date="2018-05" db="EMBL/GenBank/DDBJ databases">
        <authorList>
            <person name="Lanie J.A."/>
            <person name="Ng W.-L."/>
            <person name="Kazmierczak K.M."/>
            <person name="Andrzejewski T.M."/>
            <person name="Davidsen T.M."/>
            <person name="Wayne K.J."/>
            <person name="Tettelin H."/>
            <person name="Glass J.I."/>
            <person name="Rusch D."/>
            <person name="Podicherti R."/>
            <person name="Tsui H.-C.T."/>
            <person name="Winkler M.E."/>
        </authorList>
    </citation>
    <scope>NUCLEOTIDE SEQUENCE</scope>
</reference>
<organism evidence="1">
    <name type="scientific">marine metagenome</name>
    <dbReference type="NCBI Taxonomy" id="408172"/>
    <lineage>
        <taxon>unclassified sequences</taxon>
        <taxon>metagenomes</taxon>
        <taxon>ecological metagenomes</taxon>
    </lineage>
</organism>
<sequence length="41" mass="4387">MDYIISVVKKLVSVGLIAMAFGGLSLQGQDHITSPIDQFGH</sequence>
<proteinExistence type="predicted"/>